<evidence type="ECO:0000313" key="12">
    <source>
        <dbReference type="Proteomes" id="UP001153292"/>
    </source>
</evidence>
<dbReference type="InterPro" id="IPR036236">
    <property type="entry name" value="Znf_C2H2_sf"/>
</dbReference>
<evidence type="ECO:0000313" key="11">
    <source>
        <dbReference type="EMBL" id="CAH0406150.1"/>
    </source>
</evidence>
<feature type="domain" description="C2H2-type" evidence="10">
    <location>
        <begin position="188"/>
        <end position="218"/>
    </location>
</feature>
<dbReference type="Pfam" id="PF00096">
    <property type="entry name" value="zf-C2H2"/>
    <property type="match status" value="3"/>
</dbReference>
<evidence type="ECO:0000256" key="7">
    <source>
        <dbReference type="ARBA" id="ARBA00023163"/>
    </source>
</evidence>
<keyword evidence="4 9" id="KW-0863">Zinc-finger</keyword>
<dbReference type="Proteomes" id="UP001153292">
    <property type="component" value="Chromosome 5"/>
</dbReference>
<keyword evidence="6" id="KW-0805">Transcription regulation</keyword>
<evidence type="ECO:0000256" key="3">
    <source>
        <dbReference type="ARBA" id="ARBA00022737"/>
    </source>
</evidence>
<dbReference type="PROSITE" id="PS50157">
    <property type="entry name" value="ZINC_FINGER_C2H2_2"/>
    <property type="match status" value="7"/>
</dbReference>
<keyword evidence="5" id="KW-0862">Zinc</keyword>
<organism evidence="11 12">
    <name type="scientific">Chilo suppressalis</name>
    <name type="common">Asiatic rice borer moth</name>
    <dbReference type="NCBI Taxonomy" id="168631"/>
    <lineage>
        <taxon>Eukaryota</taxon>
        <taxon>Metazoa</taxon>
        <taxon>Ecdysozoa</taxon>
        <taxon>Arthropoda</taxon>
        <taxon>Hexapoda</taxon>
        <taxon>Insecta</taxon>
        <taxon>Pterygota</taxon>
        <taxon>Neoptera</taxon>
        <taxon>Endopterygota</taxon>
        <taxon>Lepidoptera</taxon>
        <taxon>Glossata</taxon>
        <taxon>Ditrysia</taxon>
        <taxon>Pyraloidea</taxon>
        <taxon>Crambidae</taxon>
        <taxon>Crambinae</taxon>
        <taxon>Chilo</taxon>
    </lineage>
</organism>
<evidence type="ECO:0000256" key="1">
    <source>
        <dbReference type="ARBA" id="ARBA00004123"/>
    </source>
</evidence>
<feature type="domain" description="C2H2-type" evidence="10">
    <location>
        <begin position="19"/>
        <end position="46"/>
    </location>
</feature>
<keyword evidence="7" id="KW-0804">Transcription</keyword>
<evidence type="ECO:0000256" key="5">
    <source>
        <dbReference type="ARBA" id="ARBA00022833"/>
    </source>
</evidence>
<feature type="domain" description="C2H2-type" evidence="10">
    <location>
        <begin position="160"/>
        <end position="187"/>
    </location>
</feature>
<dbReference type="SUPFAM" id="SSF57667">
    <property type="entry name" value="beta-beta-alpha zinc fingers"/>
    <property type="match status" value="4"/>
</dbReference>
<gene>
    <name evidence="11" type="ORF">CHILSU_LOCUS9523</name>
</gene>
<dbReference type="Gene3D" id="3.30.160.60">
    <property type="entry name" value="Classic Zinc Finger"/>
    <property type="match status" value="4"/>
</dbReference>
<keyword evidence="2" id="KW-0479">Metal-binding</keyword>
<keyword evidence="12" id="KW-1185">Reference proteome</keyword>
<dbReference type="InterPro" id="IPR013087">
    <property type="entry name" value="Znf_C2H2_type"/>
</dbReference>
<dbReference type="SMART" id="SM00355">
    <property type="entry name" value="ZnF_C2H2"/>
    <property type="match status" value="7"/>
</dbReference>
<sequence>MRKRCKSILTQQLDIRNELNCQHCGKEFKYESERKRHEQSHSPQFTCKICLKKFSFMSALRRHEKQHERTGSVSCGQCNRKFRDESLLKRHMKYAHKGTFSCIKCSAVFNSDLALHSHMKIHKPESERRYRCSFTGCKKSFNFAHHLKHHELTHTNTKQYFCSVCGKGFIQYHHLKSHEKIHKPEGWLTCSFPGCKKFFATEHTLRKHIDDTHKNNNASSEHSDLSTISINETTQNDYDEFADIDSKPLTDSDFIVLENEEVQDWREQYLEKLENQYSNSGAYKTGLIENEELTILQKVDALDLNEEEPISNCKSSLGGCIMGEDGNSKQKCLCAQIQPNAISIEDTYELLANKTCKSINKINVETVKLKPIKINNSCDDCGCTSDISYQNIHENYSNCRNVTDEIIDYNLDGTIRIKSSFDIDIEPILDSNENINIVSSGVIMNTSPSDKIPFNSCKEVLGNCIVSGNGTISEGCLCAKMALDDQQMLDQEINELTPCPKT</sequence>
<evidence type="ECO:0000256" key="2">
    <source>
        <dbReference type="ARBA" id="ARBA00022723"/>
    </source>
</evidence>
<evidence type="ECO:0000256" key="4">
    <source>
        <dbReference type="ARBA" id="ARBA00022771"/>
    </source>
</evidence>
<proteinExistence type="predicted"/>
<protein>
    <recommendedName>
        <fullName evidence="10">C2H2-type domain-containing protein</fullName>
    </recommendedName>
</protein>
<evidence type="ECO:0000256" key="6">
    <source>
        <dbReference type="ARBA" id="ARBA00023015"/>
    </source>
</evidence>
<dbReference type="PROSITE" id="PS00028">
    <property type="entry name" value="ZINC_FINGER_C2H2_1"/>
    <property type="match status" value="7"/>
</dbReference>
<dbReference type="EMBL" id="OU963898">
    <property type="protein sequence ID" value="CAH0406150.1"/>
    <property type="molecule type" value="Genomic_DNA"/>
</dbReference>
<evidence type="ECO:0000259" key="10">
    <source>
        <dbReference type="PROSITE" id="PS50157"/>
    </source>
</evidence>
<feature type="domain" description="C2H2-type" evidence="10">
    <location>
        <begin position="45"/>
        <end position="72"/>
    </location>
</feature>
<name>A0ABN8B918_CHISP</name>
<feature type="domain" description="C2H2-type" evidence="10">
    <location>
        <begin position="130"/>
        <end position="159"/>
    </location>
</feature>
<reference evidence="11" key="1">
    <citation type="submission" date="2021-12" db="EMBL/GenBank/DDBJ databases">
        <authorList>
            <person name="King R."/>
        </authorList>
    </citation>
    <scope>NUCLEOTIDE SEQUENCE</scope>
</reference>
<dbReference type="PANTHER" id="PTHR24394">
    <property type="entry name" value="ZINC FINGER PROTEIN"/>
    <property type="match status" value="1"/>
</dbReference>
<feature type="domain" description="C2H2-type" evidence="10">
    <location>
        <begin position="73"/>
        <end position="101"/>
    </location>
</feature>
<keyword evidence="3" id="KW-0677">Repeat</keyword>
<comment type="subcellular location">
    <subcellularLocation>
        <location evidence="1">Nucleus</location>
    </subcellularLocation>
</comment>
<dbReference type="PANTHER" id="PTHR24394:SF48">
    <property type="entry name" value="ZINC FINGER PROTEIN 771"/>
    <property type="match status" value="1"/>
</dbReference>
<evidence type="ECO:0000256" key="8">
    <source>
        <dbReference type="ARBA" id="ARBA00023242"/>
    </source>
</evidence>
<feature type="domain" description="C2H2-type" evidence="10">
    <location>
        <begin position="100"/>
        <end position="127"/>
    </location>
</feature>
<accession>A0ABN8B918</accession>
<evidence type="ECO:0000256" key="9">
    <source>
        <dbReference type="PROSITE-ProRule" id="PRU00042"/>
    </source>
</evidence>
<keyword evidence="8" id="KW-0539">Nucleus</keyword>